<name>A0ABU0ZS19_9ACTN</name>
<gene>
    <name evidence="1" type="ORF">RB614_35080</name>
</gene>
<protein>
    <submittedName>
        <fullName evidence="1">Uncharacterized protein</fullName>
    </submittedName>
</protein>
<evidence type="ECO:0000313" key="1">
    <source>
        <dbReference type="EMBL" id="MDQ7909758.1"/>
    </source>
</evidence>
<organism evidence="1 2">
    <name type="scientific">Phytohabitans maris</name>
    <dbReference type="NCBI Taxonomy" id="3071409"/>
    <lineage>
        <taxon>Bacteria</taxon>
        <taxon>Bacillati</taxon>
        <taxon>Actinomycetota</taxon>
        <taxon>Actinomycetes</taxon>
        <taxon>Micromonosporales</taxon>
        <taxon>Micromonosporaceae</taxon>
    </lineage>
</organism>
<evidence type="ECO:0000313" key="2">
    <source>
        <dbReference type="Proteomes" id="UP001230908"/>
    </source>
</evidence>
<dbReference type="Proteomes" id="UP001230908">
    <property type="component" value="Unassembled WGS sequence"/>
</dbReference>
<proteinExistence type="predicted"/>
<sequence>MAGSQYRQGDVLVVAVERLPDGLTPVAREDGAVVLAHGEATGHRHAIREPHAELLEGRGERFLRIAGGPARLVHEEHDPIVLPAGAYQVIRQREYQPAAWPRTVAD</sequence>
<comment type="caution">
    <text evidence="1">The sequence shown here is derived from an EMBL/GenBank/DDBJ whole genome shotgun (WGS) entry which is preliminary data.</text>
</comment>
<dbReference type="RefSeq" id="WP_308717016.1">
    <property type="nucleotide sequence ID" value="NZ_JAVHUY010000046.1"/>
</dbReference>
<keyword evidence="2" id="KW-1185">Reference proteome</keyword>
<reference evidence="1 2" key="1">
    <citation type="submission" date="2023-08" db="EMBL/GenBank/DDBJ databases">
        <title>Phytohabitans sansha sp. nov., isolated from marine sediment.</title>
        <authorList>
            <person name="Zhao Y."/>
            <person name="Yi K."/>
        </authorList>
    </citation>
    <scope>NUCLEOTIDE SEQUENCE [LARGE SCALE GENOMIC DNA]</scope>
    <source>
        <strain evidence="1 2">ZYX-F-186</strain>
    </source>
</reference>
<dbReference type="EMBL" id="JAVHUY010000046">
    <property type="protein sequence ID" value="MDQ7909758.1"/>
    <property type="molecule type" value="Genomic_DNA"/>
</dbReference>
<accession>A0ABU0ZS19</accession>